<dbReference type="InterPro" id="IPR016024">
    <property type="entry name" value="ARM-type_fold"/>
</dbReference>
<evidence type="ECO:0000313" key="5">
    <source>
        <dbReference type="Proteomes" id="UP001222932"/>
    </source>
</evidence>
<proteinExistence type="predicted"/>
<dbReference type="PANTHER" id="PTHR45994:SF1">
    <property type="entry name" value="FI21225P1"/>
    <property type="match status" value="1"/>
</dbReference>
<evidence type="ECO:0000313" key="4">
    <source>
        <dbReference type="EMBL" id="GMK55916.1"/>
    </source>
</evidence>
<keyword evidence="2" id="KW-0963">Cytoplasm</keyword>
<reference evidence="4" key="2">
    <citation type="submission" date="2023-06" db="EMBL/GenBank/DDBJ databases">
        <authorList>
            <person name="Kobayashi Y."/>
            <person name="Kayamori A."/>
            <person name="Aoki K."/>
            <person name="Shiwa Y."/>
            <person name="Fujita N."/>
            <person name="Sugita T."/>
            <person name="Iwasaki W."/>
            <person name="Tanaka N."/>
            <person name="Takashima M."/>
        </authorList>
    </citation>
    <scope>NUCLEOTIDE SEQUENCE</scope>
    <source>
        <strain evidence="4">HIS016</strain>
    </source>
</reference>
<dbReference type="InterPro" id="IPR011989">
    <property type="entry name" value="ARM-like"/>
</dbReference>
<organism evidence="4 5">
    <name type="scientific">Cutaneotrichosporon spelunceum</name>
    <dbReference type="NCBI Taxonomy" id="1672016"/>
    <lineage>
        <taxon>Eukaryota</taxon>
        <taxon>Fungi</taxon>
        <taxon>Dikarya</taxon>
        <taxon>Basidiomycota</taxon>
        <taxon>Agaricomycotina</taxon>
        <taxon>Tremellomycetes</taxon>
        <taxon>Trichosporonales</taxon>
        <taxon>Trichosporonaceae</taxon>
        <taxon>Cutaneotrichosporon</taxon>
    </lineage>
</organism>
<dbReference type="InterPro" id="IPR024660">
    <property type="entry name" value="UCS_central_dom"/>
</dbReference>
<evidence type="ECO:0000256" key="2">
    <source>
        <dbReference type="ARBA" id="ARBA00022490"/>
    </source>
</evidence>
<reference evidence="4" key="1">
    <citation type="journal article" date="2023" name="BMC Genomics">
        <title>Chromosome-level genome assemblies of Cutaneotrichosporon spp. (Trichosporonales, Basidiomycota) reveal imbalanced evolution between nucleotide sequences and chromosome synteny.</title>
        <authorList>
            <person name="Kobayashi Y."/>
            <person name="Kayamori A."/>
            <person name="Aoki K."/>
            <person name="Shiwa Y."/>
            <person name="Matsutani M."/>
            <person name="Fujita N."/>
            <person name="Sugita T."/>
            <person name="Iwasaki W."/>
            <person name="Tanaka N."/>
            <person name="Takashima M."/>
        </authorList>
    </citation>
    <scope>NUCLEOTIDE SEQUENCE</scope>
    <source>
        <strain evidence="4">HIS016</strain>
    </source>
</reference>
<evidence type="ECO:0000256" key="1">
    <source>
        <dbReference type="ARBA" id="ARBA00004496"/>
    </source>
</evidence>
<accession>A0AAD3TS46</accession>
<feature type="domain" description="UNC-45/Cro1/She4 central" evidence="3">
    <location>
        <begin position="32"/>
        <end position="193"/>
    </location>
</feature>
<dbReference type="AlphaFoldDB" id="A0AAD3TS46"/>
<sequence>MSTEARLKTLLQSKSSASADDVRFLATAISSPSQNESGLALLALSKVVDTSNARGGDDAAQAARIKDTFDPLVSDAVAQGADDPTSFVPAVSLLAGLAPLAPAGTVALITQPLGINSEEEASDLDPLGVLLELAELPSTLQPAVAALLSALAGTKAGRGLVRDRAFEYLRAAASSKDVEGDTSVLCTVALSKLGRPDPQVGEPEEQRLTRDEHSLEGEAQLAKTLMEHIKSSTSAQAILPTLEGLSVLSTRPAIRDVLCSDPEFLKAFLTLSPIPQPKGGSLPVTPRSSMGSLEEALPPVSAALCFGLVTVLAHLVARKPVLSEQDQQMERLRRMAISGKTALEAEDEDPAERDDAVENRVVALLKAGVIPALSGIVRAESPRVRDALARICLGLVEEQSHRAPFIRDGGFKVLTTVLRDSKQGLAAPQALAKLVITTPPQLLFPPPHQTNALNALSPLFILLVSREASLLQQFEALMALTNLASIDGQVGARIIDAKVATPDDFKGRGRDETKVIDKVEELMLDDNNLVRRAATELVCNLVNSEAGFAYFAGEADGKESNAKVETGGKGVRSTARLGVLLLLTDVDDLPTRLAASGALAILTESPTACAAVVAGGAISGSQRTVWDRLGDLFEPGGERPDVEDTDGQVRAVQTVSSAPPDMGLAHRGAVIVANLLEYVSELPKAEAKTVRQSIAESRLEDRLTGAARALTQSRQEEGMQIAMMLAQTKKLFVE</sequence>
<keyword evidence="5" id="KW-1185">Reference proteome</keyword>
<dbReference type="GO" id="GO:0005737">
    <property type="term" value="C:cytoplasm"/>
    <property type="evidence" value="ECO:0007669"/>
    <property type="project" value="UniProtKB-SubCell"/>
</dbReference>
<dbReference type="EMBL" id="BTCM01000002">
    <property type="protein sequence ID" value="GMK55916.1"/>
    <property type="molecule type" value="Genomic_DNA"/>
</dbReference>
<dbReference type="SUPFAM" id="SSF48371">
    <property type="entry name" value="ARM repeat"/>
    <property type="match status" value="1"/>
</dbReference>
<name>A0AAD3TS46_9TREE</name>
<dbReference type="GO" id="GO:0051879">
    <property type="term" value="F:Hsp90 protein binding"/>
    <property type="evidence" value="ECO:0007669"/>
    <property type="project" value="TreeGrafter"/>
</dbReference>
<dbReference type="Pfam" id="PF11701">
    <property type="entry name" value="UNC45-central"/>
    <property type="match status" value="1"/>
</dbReference>
<comment type="caution">
    <text evidence="4">The sequence shown here is derived from an EMBL/GenBank/DDBJ whole genome shotgun (WGS) entry which is preliminary data.</text>
</comment>
<dbReference type="Proteomes" id="UP001222932">
    <property type="component" value="Unassembled WGS sequence"/>
</dbReference>
<comment type="subcellular location">
    <subcellularLocation>
        <location evidence="1">Cytoplasm</location>
    </subcellularLocation>
</comment>
<gene>
    <name evidence="4" type="primary">SHE4</name>
    <name evidence="4" type="ORF">CspeluHIS016_0209720</name>
</gene>
<dbReference type="Gene3D" id="1.25.10.10">
    <property type="entry name" value="Leucine-rich Repeat Variant"/>
    <property type="match status" value="1"/>
</dbReference>
<protein>
    <recommendedName>
        <fullName evidence="3">UNC-45/Cro1/She4 central domain-containing protein</fullName>
    </recommendedName>
</protein>
<evidence type="ECO:0000259" key="3">
    <source>
        <dbReference type="Pfam" id="PF11701"/>
    </source>
</evidence>
<dbReference type="PANTHER" id="PTHR45994">
    <property type="entry name" value="FI21225P1"/>
    <property type="match status" value="1"/>
</dbReference>